<evidence type="ECO:0000313" key="2">
    <source>
        <dbReference type="Proteomes" id="UP000237105"/>
    </source>
</evidence>
<dbReference type="AlphaFoldDB" id="A0A2P5C8C5"/>
<keyword evidence="2" id="KW-1185">Reference proteome</keyword>
<organism evidence="1 2">
    <name type="scientific">Parasponia andersonii</name>
    <name type="common">Sponia andersonii</name>
    <dbReference type="NCBI Taxonomy" id="3476"/>
    <lineage>
        <taxon>Eukaryota</taxon>
        <taxon>Viridiplantae</taxon>
        <taxon>Streptophyta</taxon>
        <taxon>Embryophyta</taxon>
        <taxon>Tracheophyta</taxon>
        <taxon>Spermatophyta</taxon>
        <taxon>Magnoliopsida</taxon>
        <taxon>eudicotyledons</taxon>
        <taxon>Gunneridae</taxon>
        <taxon>Pentapetalae</taxon>
        <taxon>rosids</taxon>
        <taxon>fabids</taxon>
        <taxon>Rosales</taxon>
        <taxon>Cannabaceae</taxon>
        <taxon>Parasponia</taxon>
    </lineage>
</organism>
<dbReference type="EMBL" id="JXTB01000160">
    <property type="protein sequence ID" value="PON57326.1"/>
    <property type="molecule type" value="Genomic_DNA"/>
</dbReference>
<dbReference type="Proteomes" id="UP000237105">
    <property type="component" value="Unassembled WGS sequence"/>
</dbReference>
<evidence type="ECO:0000313" key="1">
    <source>
        <dbReference type="EMBL" id="PON57326.1"/>
    </source>
</evidence>
<name>A0A2P5C8C5_PARAD</name>
<gene>
    <name evidence="1" type="ORF">PanWU01x14_174430</name>
</gene>
<proteinExistence type="predicted"/>
<comment type="caution">
    <text evidence="1">The sequence shown here is derived from an EMBL/GenBank/DDBJ whole genome shotgun (WGS) entry which is preliminary data.</text>
</comment>
<sequence length="70" mass="8111">MARENVHRGLSYAVKCLSADLDKDSTMGITSCNKMLVDGPRKRTKRIELRSKMLASRPRQRSYYENHIVQ</sequence>
<accession>A0A2P5C8C5</accession>
<reference evidence="2" key="1">
    <citation type="submission" date="2016-06" db="EMBL/GenBank/DDBJ databases">
        <title>Parallel loss of symbiosis genes in relatives of nitrogen-fixing non-legume Parasponia.</title>
        <authorList>
            <person name="Van Velzen R."/>
            <person name="Holmer R."/>
            <person name="Bu F."/>
            <person name="Rutten L."/>
            <person name="Van Zeijl A."/>
            <person name="Liu W."/>
            <person name="Santuari L."/>
            <person name="Cao Q."/>
            <person name="Sharma T."/>
            <person name="Shen D."/>
            <person name="Roswanjaya Y."/>
            <person name="Wardhani T."/>
            <person name="Kalhor M.S."/>
            <person name="Jansen J."/>
            <person name="Van den Hoogen J."/>
            <person name="Gungor B."/>
            <person name="Hartog M."/>
            <person name="Hontelez J."/>
            <person name="Verver J."/>
            <person name="Yang W.-C."/>
            <person name="Schijlen E."/>
            <person name="Repin R."/>
            <person name="Schilthuizen M."/>
            <person name="Schranz E."/>
            <person name="Heidstra R."/>
            <person name="Miyata K."/>
            <person name="Fedorova E."/>
            <person name="Kohlen W."/>
            <person name="Bisseling T."/>
            <person name="Smit S."/>
            <person name="Geurts R."/>
        </authorList>
    </citation>
    <scope>NUCLEOTIDE SEQUENCE [LARGE SCALE GENOMIC DNA]</scope>
    <source>
        <strain evidence="2">cv. WU1-14</strain>
    </source>
</reference>
<protein>
    <submittedName>
        <fullName evidence="1">Uncharacterized protein</fullName>
    </submittedName>
</protein>